<evidence type="ECO:0000313" key="6">
    <source>
        <dbReference type="EMBL" id="PPC76806.1"/>
    </source>
</evidence>
<evidence type="ECO:0000259" key="5">
    <source>
        <dbReference type="SMART" id="SM01144"/>
    </source>
</evidence>
<organism evidence="6 7">
    <name type="scientific">Proteobacteria bacterium 228</name>
    <dbReference type="NCBI Taxonomy" id="2083153"/>
    <lineage>
        <taxon>Bacteria</taxon>
        <taxon>Pseudomonadati</taxon>
        <taxon>Pseudomonadota</taxon>
    </lineage>
</organism>
<evidence type="ECO:0000256" key="1">
    <source>
        <dbReference type="ARBA" id="ARBA00012386"/>
    </source>
</evidence>
<comment type="caution">
    <text evidence="6">The sequence shown here is derived from an EMBL/GenBank/DDBJ whole genome shotgun (WGS) entry which is preliminary data.</text>
</comment>
<dbReference type="PANTHER" id="PTHR21392">
    <property type="entry name" value="TRNA-URIDINE AMINOCARBOXYPROPYLTRANSFERASE 2"/>
    <property type="match status" value="1"/>
</dbReference>
<sequence length="235" mass="26651">MLKYHPAASVPADVPRKPFNARGANVRRCQACQLPEQGCICAYKATAAADCEFWLIMHHDELFKPSNTGRLIADVLPTTEVFEWSRIDPPAALLERLADERYQPYLVFPADEPEDQARLLPFQRQTGKTPVFILLDGTWRQARRMFRHSKWLQSLPLISFTPERSSGYGLREAAEESHLCTAEVGIELLKLAGEPAAEVLAHYFHVFNVHYLAGRRGTHQDDAEASRQWLLAQQA</sequence>
<dbReference type="GO" id="GO:0008033">
    <property type="term" value="P:tRNA processing"/>
    <property type="evidence" value="ECO:0007669"/>
    <property type="project" value="UniProtKB-KW"/>
</dbReference>
<keyword evidence="4" id="KW-0819">tRNA processing</keyword>
<evidence type="ECO:0000256" key="3">
    <source>
        <dbReference type="ARBA" id="ARBA00022691"/>
    </source>
</evidence>
<gene>
    <name evidence="6" type="ORF">C4K68_13280</name>
</gene>
<dbReference type="InterPro" id="IPR039262">
    <property type="entry name" value="DTWD2/TAPT"/>
</dbReference>
<evidence type="ECO:0000256" key="4">
    <source>
        <dbReference type="ARBA" id="ARBA00022694"/>
    </source>
</evidence>
<evidence type="ECO:0000256" key="2">
    <source>
        <dbReference type="ARBA" id="ARBA00022679"/>
    </source>
</evidence>
<dbReference type="EC" id="2.5.1.25" evidence="1"/>
<feature type="domain" description="DTW" evidence="5">
    <location>
        <begin position="25"/>
        <end position="216"/>
    </location>
</feature>
<name>A0A2S5KRB9_9PROT</name>
<protein>
    <recommendedName>
        <fullName evidence="1">tRNA-uridine aminocarboxypropyltransferase</fullName>
        <ecNumber evidence="1">2.5.1.25</ecNumber>
    </recommendedName>
</protein>
<dbReference type="AlphaFoldDB" id="A0A2S5KRB9"/>
<dbReference type="PANTHER" id="PTHR21392:SF1">
    <property type="entry name" value="TRNA-URIDINE AMINOCARBOXYPROPYLTRANSFERASE"/>
    <property type="match status" value="1"/>
</dbReference>
<keyword evidence="2" id="KW-0808">Transferase</keyword>
<dbReference type="OrthoDB" id="5290821at2"/>
<proteinExistence type="predicted"/>
<accession>A0A2S5KRB9</accession>
<dbReference type="Pfam" id="PF03942">
    <property type="entry name" value="DTW"/>
    <property type="match status" value="1"/>
</dbReference>
<dbReference type="InterPro" id="IPR005636">
    <property type="entry name" value="DTW"/>
</dbReference>
<evidence type="ECO:0000313" key="7">
    <source>
        <dbReference type="Proteomes" id="UP000238196"/>
    </source>
</evidence>
<dbReference type="SMART" id="SM01144">
    <property type="entry name" value="DTW"/>
    <property type="match status" value="1"/>
</dbReference>
<reference evidence="6 7" key="1">
    <citation type="submission" date="2018-02" db="EMBL/GenBank/DDBJ databases">
        <title>novel marine gammaproteobacteria from coastal saline agro ecosystem.</title>
        <authorList>
            <person name="Krishnan R."/>
            <person name="Ramesh Kumar N."/>
        </authorList>
    </citation>
    <scope>NUCLEOTIDE SEQUENCE [LARGE SCALE GENOMIC DNA]</scope>
    <source>
        <strain evidence="6 7">228</strain>
    </source>
</reference>
<dbReference type="EMBL" id="PRLP01000040">
    <property type="protein sequence ID" value="PPC76806.1"/>
    <property type="molecule type" value="Genomic_DNA"/>
</dbReference>
<keyword evidence="3" id="KW-0949">S-adenosyl-L-methionine</keyword>
<dbReference type="GO" id="GO:0016432">
    <property type="term" value="F:tRNA-uridine aminocarboxypropyltransferase activity"/>
    <property type="evidence" value="ECO:0007669"/>
    <property type="project" value="UniProtKB-EC"/>
</dbReference>
<dbReference type="Proteomes" id="UP000238196">
    <property type="component" value="Unassembled WGS sequence"/>
</dbReference>